<protein>
    <submittedName>
        <fullName evidence="2">Uncharacterized protein</fullName>
    </submittedName>
</protein>
<accession>A0AAW2CT63</accession>
<gene>
    <name evidence="2" type="ORF">SO802_014161</name>
</gene>
<organism evidence="2 3">
    <name type="scientific">Lithocarpus litseifolius</name>
    <dbReference type="NCBI Taxonomy" id="425828"/>
    <lineage>
        <taxon>Eukaryota</taxon>
        <taxon>Viridiplantae</taxon>
        <taxon>Streptophyta</taxon>
        <taxon>Embryophyta</taxon>
        <taxon>Tracheophyta</taxon>
        <taxon>Spermatophyta</taxon>
        <taxon>Magnoliopsida</taxon>
        <taxon>eudicotyledons</taxon>
        <taxon>Gunneridae</taxon>
        <taxon>Pentapetalae</taxon>
        <taxon>rosids</taxon>
        <taxon>fabids</taxon>
        <taxon>Fagales</taxon>
        <taxon>Fagaceae</taxon>
        <taxon>Lithocarpus</taxon>
    </lineage>
</organism>
<evidence type="ECO:0000256" key="1">
    <source>
        <dbReference type="SAM" id="MobiDB-lite"/>
    </source>
</evidence>
<sequence length="121" mass="12768">MGKLARLVYKQGFLHHKKASSFLEIVSIIKDNTNLFIRIQQIEVSLIKRTADAAVKGRSSGSSCESAPSIEISSLSGSSCESDPSIEISSLSGSSSESDPSIKISSLSDSSSESDPSVKNS</sequence>
<feature type="compositionally biased region" description="Low complexity" evidence="1">
    <location>
        <begin position="66"/>
        <end position="121"/>
    </location>
</feature>
<reference evidence="2 3" key="1">
    <citation type="submission" date="2024-01" db="EMBL/GenBank/DDBJ databases">
        <title>A telomere-to-telomere, gap-free genome of sweet tea (Lithocarpus litseifolius).</title>
        <authorList>
            <person name="Zhou J."/>
        </authorList>
    </citation>
    <scope>NUCLEOTIDE SEQUENCE [LARGE SCALE GENOMIC DNA]</scope>
    <source>
        <strain evidence="2">Zhou-2022a</strain>
        <tissue evidence="2">Leaf</tissue>
    </source>
</reference>
<feature type="region of interest" description="Disordered" evidence="1">
    <location>
        <begin position="57"/>
        <end position="121"/>
    </location>
</feature>
<dbReference type="Proteomes" id="UP001459277">
    <property type="component" value="Unassembled WGS sequence"/>
</dbReference>
<comment type="caution">
    <text evidence="2">The sequence shown here is derived from an EMBL/GenBank/DDBJ whole genome shotgun (WGS) entry which is preliminary data.</text>
</comment>
<dbReference type="AlphaFoldDB" id="A0AAW2CT63"/>
<keyword evidence="3" id="KW-1185">Reference proteome</keyword>
<dbReference type="EMBL" id="JAZDWU010000005">
    <property type="protein sequence ID" value="KAL0000380.1"/>
    <property type="molecule type" value="Genomic_DNA"/>
</dbReference>
<proteinExistence type="predicted"/>
<evidence type="ECO:0000313" key="2">
    <source>
        <dbReference type="EMBL" id="KAL0000380.1"/>
    </source>
</evidence>
<evidence type="ECO:0000313" key="3">
    <source>
        <dbReference type="Proteomes" id="UP001459277"/>
    </source>
</evidence>
<name>A0AAW2CT63_9ROSI</name>